<keyword evidence="1" id="KW-0472">Membrane</keyword>
<dbReference type="EMBL" id="LAZR01003235">
    <property type="protein sequence ID" value="KKN20508.1"/>
    <property type="molecule type" value="Genomic_DNA"/>
</dbReference>
<gene>
    <name evidence="2" type="ORF">LCGC14_0934750</name>
</gene>
<evidence type="ECO:0000313" key="2">
    <source>
        <dbReference type="EMBL" id="KKN20508.1"/>
    </source>
</evidence>
<comment type="caution">
    <text evidence="2">The sequence shown here is derived from an EMBL/GenBank/DDBJ whole genome shotgun (WGS) entry which is preliminary data.</text>
</comment>
<accession>A0A0F9RTE9</accession>
<reference evidence="2" key="1">
    <citation type="journal article" date="2015" name="Nature">
        <title>Complex archaea that bridge the gap between prokaryotes and eukaryotes.</title>
        <authorList>
            <person name="Spang A."/>
            <person name="Saw J.H."/>
            <person name="Jorgensen S.L."/>
            <person name="Zaremba-Niedzwiedzka K."/>
            <person name="Martijn J."/>
            <person name="Lind A.E."/>
            <person name="van Eijk R."/>
            <person name="Schleper C."/>
            <person name="Guy L."/>
            <person name="Ettema T.J."/>
        </authorList>
    </citation>
    <scope>NUCLEOTIDE SEQUENCE</scope>
</reference>
<organism evidence="2">
    <name type="scientific">marine sediment metagenome</name>
    <dbReference type="NCBI Taxonomy" id="412755"/>
    <lineage>
        <taxon>unclassified sequences</taxon>
        <taxon>metagenomes</taxon>
        <taxon>ecological metagenomes</taxon>
    </lineage>
</organism>
<feature type="transmembrane region" description="Helical" evidence="1">
    <location>
        <begin position="12"/>
        <end position="36"/>
    </location>
</feature>
<keyword evidence="1" id="KW-1133">Transmembrane helix</keyword>
<protein>
    <submittedName>
        <fullName evidence="2">Uncharacterized protein</fullName>
    </submittedName>
</protein>
<name>A0A0F9RTE9_9ZZZZ</name>
<proteinExistence type="predicted"/>
<dbReference type="AlphaFoldDB" id="A0A0F9RTE9"/>
<keyword evidence="1" id="KW-0812">Transmembrane</keyword>
<sequence>MAPETKRLFKISLITTCICFVLGSAIMVYKTLSIIYG</sequence>
<evidence type="ECO:0000256" key="1">
    <source>
        <dbReference type="SAM" id="Phobius"/>
    </source>
</evidence>